<evidence type="ECO:0000256" key="4">
    <source>
        <dbReference type="ARBA" id="ARBA00022692"/>
    </source>
</evidence>
<dbReference type="EMBL" id="JADWOX010000022">
    <property type="protein sequence ID" value="MBI1686437.1"/>
    <property type="molecule type" value="Genomic_DNA"/>
</dbReference>
<comment type="subcellular location">
    <subcellularLocation>
        <location evidence="1 8">Cell outer membrane</location>
        <topology evidence="1 8">Multi-pass membrane protein</topology>
    </subcellularLocation>
</comment>
<feature type="chain" id="PRO_5047289224" evidence="11">
    <location>
        <begin position="24"/>
        <end position="632"/>
    </location>
</feature>
<feature type="domain" description="TonB-dependent receptor-like beta-barrel" evidence="12">
    <location>
        <begin position="189"/>
        <end position="600"/>
    </location>
</feature>
<accession>A0ABS0T6E8</accession>
<feature type="region of interest" description="Disordered" evidence="10">
    <location>
        <begin position="407"/>
        <end position="433"/>
    </location>
</feature>
<gene>
    <name evidence="14" type="ORF">I4Q42_22435</name>
</gene>
<name>A0ABS0T6E8_9CAUL</name>
<evidence type="ECO:0000256" key="6">
    <source>
        <dbReference type="ARBA" id="ARBA00023136"/>
    </source>
</evidence>
<feature type="domain" description="TonB-dependent receptor plug" evidence="13">
    <location>
        <begin position="55"/>
        <end position="163"/>
    </location>
</feature>
<keyword evidence="6 8" id="KW-0472">Membrane</keyword>
<evidence type="ECO:0000259" key="12">
    <source>
        <dbReference type="Pfam" id="PF00593"/>
    </source>
</evidence>
<comment type="caution">
    <text evidence="14">The sequence shown here is derived from an EMBL/GenBank/DDBJ whole genome shotgun (WGS) entry which is preliminary data.</text>
</comment>
<evidence type="ECO:0000256" key="7">
    <source>
        <dbReference type="ARBA" id="ARBA00023237"/>
    </source>
</evidence>
<evidence type="ECO:0000313" key="15">
    <source>
        <dbReference type="Proteomes" id="UP000639859"/>
    </source>
</evidence>
<keyword evidence="15" id="KW-1185">Reference proteome</keyword>
<dbReference type="InterPro" id="IPR000531">
    <property type="entry name" value="Beta-barrel_TonB"/>
</dbReference>
<dbReference type="InterPro" id="IPR012910">
    <property type="entry name" value="Plug_dom"/>
</dbReference>
<reference evidence="14 15" key="1">
    <citation type="submission" date="2020-11" db="EMBL/GenBank/DDBJ databases">
        <title>genome sequence of strain KACC 18849.</title>
        <authorList>
            <person name="Gao J."/>
            <person name="Zhang X."/>
        </authorList>
    </citation>
    <scope>NUCLEOTIDE SEQUENCE [LARGE SCALE GENOMIC DNA]</scope>
    <source>
        <strain evidence="14 15">KACC 18849</strain>
    </source>
</reference>
<evidence type="ECO:0000256" key="11">
    <source>
        <dbReference type="SAM" id="SignalP"/>
    </source>
</evidence>
<sequence>MTAAPLALLAAAALLCAPAAGHAQTTGAQDLTDLSLEDLLTSEVASVAKRPQTVDTAPAAVFVITKEDIRRSGAQTIPEALRMAPGLEVANLSGDSVAVSVRGFNGRYANKLMVLVDGRAIYLSTISGVLWGQQLAPLEDIERIEIIRGPGASLWGANAVNGVINIITRHAVDSLGARASVTADTLGQTTTDLQFGAPLGQGAVRLYLTARDLGEGDSRARAAQGGFRYDQDVFRNAALTVQGDLQSGRWNEINTSDALREDYGRFKGGNLLARLAADDGDKGFALQAYWDHVDRRELISFKRDQFDLDFSRHQRLGGVHQLVWGGDARLTHDEVEDGPVVRIRPRERTDRWFGAFVQDEVALLDDRLRVTLGVKVEHNQYTGVEVQPTARAWLRVPGGSVWTSVSRATRTPSRLEADGGPTPPDGFVESDASRPTLDAETLDAYELGWRGMLPGGVRFDLAAFHNRYDGLVVWRDLVGAGDQASAPFNAGRAVDTGLEAALEAKPAARWTLKAAASWQRLRNRDGLRDGVRIYDLAASPDYQLSLRSWYDLSDDLELDAWLRRVGPFADGATPGYDDLDVQLSWRAGDHLQLQLFGRNLLEPRRIEMNGSLFGATGAPVARTVGVKLAWRR</sequence>
<keyword evidence="7 8" id="KW-0998">Cell outer membrane</keyword>
<organism evidence="14 15">
    <name type="scientific">Caulobacter hibisci</name>
    <dbReference type="NCBI Taxonomy" id="2035993"/>
    <lineage>
        <taxon>Bacteria</taxon>
        <taxon>Pseudomonadati</taxon>
        <taxon>Pseudomonadota</taxon>
        <taxon>Alphaproteobacteria</taxon>
        <taxon>Caulobacterales</taxon>
        <taxon>Caulobacteraceae</taxon>
        <taxon>Caulobacter</taxon>
    </lineage>
</organism>
<dbReference type="InterPro" id="IPR039426">
    <property type="entry name" value="TonB-dep_rcpt-like"/>
</dbReference>
<dbReference type="Pfam" id="PF07715">
    <property type="entry name" value="Plug"/>
    <property type="match status" value="1"/>
</dbReference>
<dbReference type="Gene3D" id="2.170.130.10">
    <property type="entry name" value="TonB-dependent receptor, plug domain"/>
    <property type="match status" value="1"/>
</dbReference>
<evidence type="ECO:0000256" key="1">
    <source>
        <dbReference type="ARBA" id="ARBA00004571"/>
    </source>
</evidence>
<proteinExistence type="inferred from homology"/>
<keyword evidence="5 9" id="KW-0798">TonB box</keyword>
<evidence type="ECO:0000313" key="14">
    <source>
        <dbReference type="EMBL" id="MBI1686437.1"/>
    </source>
</evidence>
<dbReference type="Proteomes" id="UP000639859">
    <property type="component" value="Unassembled WGS sequence"/>
</dbReference>
<dbReference type="PROSITE" id="PS52016">
    <property type="entry name" value="TONB_DEPENDENT_REC_3"/>
    <property type="match status" value="1"/>
</dbReference>
<dbReference type="Gene3D" id="2.40.170.20">
    <property type="entry name" value="TonB-dependent receptor, beta-barrel domain"/>
    <property type="match status" value="1"/>
</dbReference>
<dbReference type="PANTHER" id="PTHR30069:SF40">
    <property type="entry name" value="TONB-DEPENDENT RECEPTOR NMB0964-RELATED"/>
    <property type="match status" value="1"/>
</dbReference>
<keyword evidence="11" id="KW-0732">Signal</keyword>
<feature type="signal peptide" evidence="11">
    <location>
        <begin position="1"/>
        <end position="23"/>
    </location>
</feature>
<dbReference type="PANTHER" id="PTHR30069">
    <property type="entry name" value="TONB-DEPENDENT OUTER MEMBRANE RECEPTOR"/>
    <property type="match status" value="1"/>
</dbReference>
<evidence type="ECO:0000259" key="13">
    <source>
        <dbReference type="Pfam" id="PF07715"/>
    </source>
</evidence>
<keyword evidence="3 8" id="KW-1134">Transmembrane beta strand</keyword>
<keyword evidence="2 8" id="KW-0813">Transport</keyword>
<evidence type="ECO:0000256" key="3">
    <source>
        <dbReference type="ARBA" id="ARBA00022452"/>
    </source>
</evidence>
<dbReference type="InterPro" id="IPR036942">
    <property type="entry name" value="Beta-barrel_TonB_sf"/>
</dbReference>
<keyword evidence="4 8" id="KW-0812">Transmembrane</keyword>
<evidence type="ECO:0000256" key="9">
    <source>
        <dbReference type="RuleBase" id="RU003357"/>
    </source>
</evidence>
<dbReference type="RefSeq" id="WP_198578328.1">
    <property type="nucleotide sequence ID" value="NZ_JADWOX010000022.1"/>
</dbReference>
<evidence type="ECO:0000256" key="2">
    <source>
        <dbReference type="ARBA" id="ARBA00022448"/>
    </source>
</evidence>
<protein>
    <submittedName>
        <fullName evidence="14">TonB-dependent receptor</fullName>
    </submittedName>
</protein>
<evidence type="ECO:0000256" key="8">
    <source>
        <dbReference type="PROSITE-ProRule" id="PRU01360"/>
    </source>
</evidence>
<dbReference type="InterPro" id="IPR037066">
    <property type="entry name" value="Plug_dom_sf"/>
</dbReference>
<dbReference type="Pfam" id="PF00593">
    <property type="entry name" value="TonB_dep_Rec_b-barrel"/>
    <property type="match status" value="1"/>
</dbReference>
<dbReference type="SUPFAM" id="SSF56935">
    <property type="entry name" value="Porins"/>
    <property type="match status" value="1"/>
</dbReference>
<comment type="similarity">
    <text evidence="8 9">Belongs to the TonB-dependent receptor family.</text>
</comment>
<evidence type="ECO:0000256" key="5">
    <source>
        <dbReference type="ARBA" id="ARBA00023077"/>
    </source>
</evidence>
<keyword evidence="14" id="KW-0675">Receptor</keyword>
<evidence type="ECO:0000256" key="10">
    <source>
        <dbReference type="SAM" id="MobiDB-lite"/>
    </source>
</evidence>